<dbReference type="InterPro" id="IPR013830">
    <property type="entry name" value="SGNH_hydro"/>
</dbReference>
<dbReference type="SUPFAM" id="SSF52266">
    <property type="entry name" value="SGNH hydrolase"/>
    <property type="match status" value="1"/>
</dbReference>
<protein>
    <recommendedName>
        <fullName evidence="1">SGNH hydrolase-type esterase domain-containing protein</fullName>
    </recommendedName>
</protein>
<dbReference type="InterPro" id="IPR036514">
    <property type="entry name" value="SGNH_hydro_sf"/>
</dbReference>
<dbReference type="Pfam" id="PF13472">
    <property type="entry name" value="Lipase_GDSL_2"/>
    <property type="match status" value="1"/>
</dbReference>
<evidence type="ECO:0000313" key="2">
    <source>
        <dbReference type="EMBL" id="CAH1205771.1"/>
    </source>
</evidence>
<dbReference type="Proteomes" id="UP000838324">
    <property type="component" value="Unassembled WGS sequence"/>
</dbReference>
<sequence>MPEPNNNGFFIMKRGGLPRFRAKLRHNGSLRVAFLGGSITEGAGASEAESASWRALTMQYLQRAYPRQCFEFINAGVGGTNSTLGAHRFEEHVLYSGPVDLLFVEFSVNDGEERSESVRGMEGIVRKCRRLSPEADICFVYTAAPKNLTGPLPFNIAVHEEVADYYGIPSVNFAFRIYEGMQAGGIDWSILAPDGYHPHDAGYALYAGYMQEYLVSALGEPEVGTPEPKAWPAVPLEAGNYEYGIMLPYSAAAYSAEFRTAGLLPGDPLMNWRFSTEHKAAEQPGAELSFTVTGQSAGVLLLYGPDSGIFEYSVNGEPFMPVNLFDDWCLNAYRPIPVLFPIRTTRGSLSVVIRNTGQKDVNSKGTGLRVLKLLGN</sequence>
<evidence type="ECO:0000259" key="1">
    <source>
        <dbReference type="Pfam" id="PF13472"/>
    </source>
</evidence>
<dbReference type="Gene3D" id="3.40.50.1110">
    <property type="entry name" value="SGNH hydrolase"/>
    <property type="match status" value="1"/>
</dbReference>
<dbReference type="PANTHER" id="PTHR34407">
    <property type="entry name" value="EXPRESSED PROTEIN"/>
    <property type="match status" value="1"/>
</dbReference>
<accession>A0ABM9C9X8</accession>
<keyword evidence="3" id="KW-1185">Reference proteome</keyword>
<dbReference type="PANTHER" id="PTHR34407:SF1">
    <property type="entry name" value="SGNH HYDROLASE-TYPE ESTERASE DOMAIN-CONTAINING PROTEIN"/>
    <property type="match status" value="1"/>
</dbReference>
<dbReference type="EMBL" id="CAKMMG010000002">
    <property type="protein sequence ID" value="CAH1205771.1"/>
    <property type="molecule type" value="Genomic_DNA"/>
</dbReference>
<reference evidence="2" key="1">
    <citation type="submission" date="2022-01" db="EMBL/GenBank/DDBJ databases">
        <authorList>
            <person name="Criscuolo A."/>
        </authorList>
    </citation>
    <scope>NUCLEOTIDE SEQUENCE</scope>
    <source>
        <strain evidence="2">CIP111892</strain>
    </source>
</reference>
<proteinExistence type="predicted"/>
<comment type="caution">
    <text evidence="2">The sequence shown here is derived from an EMBL/GenBank/DDBJ whole genome shotgun (WGS) entry which is preliminary data.</text>
</comment>
<dbReference type="RefSeq" id="WP_236333902.1">
    <property type="nucleotide sequence ID" value="NZ_CAKMMG010000002.1"/>
</dbReference>
<evidence type="ECO:0000313" key="3">
    <source>
        <dbReference type="Proteomes" id="UP000838324"/>
    </source>
</evidence>
<dbReference type="CDD" id="cd00229">
    <property type="entry name" value="SGNH_hydrolase"/>
    <property type="match status" value="1"/>
</dbReference>
<feature type="domain" description="SGNH hydrolase-type esterase" evidence="1">
    <location>
        <begin position="34"/>
        <end position="205"/>
    </location>
</feature>
<name>A0ABM9C9X8_9BACL</name>
<organism evidence="2 3">
    <name type="scientific">Paenibacillus auburnensis</name>
    <dbReference type="NCBI Taxonomy" id="2905649"/>
    <lineage>
        <taxon>Bacteria</taxon>
        <taxon>Bacillati</taxon>
        <taxon>Bacillota</taxon>
        <taxon>Bacilli</taxon>
        <taxon>Bacillales</taxon>
        <taxon>Paenibacillaceae</taxon>
        <taxon>Paenibacillus</taxon>
    </lineage>
</organism>
<gene>
    <name evidence="2" type="ORF">PAECIP111892_02758</name>
</gene>